<name>A0A6A6WLX6_9PEZI</name>
<dbReference type="CDD" id="cd05120">
    <property type="entry name" value="APH_ChoK_like"/>
    <property type="match status" value="1"/>
</dbReference>
<dbReference type="PANTHER" id="PTHR43844">
    <property type="entry name" value="METHIONINE SYNTHASE"/>
    <property type="match status" value="1"/>
</dbReference>
<organism evidence="4 5">
    <name type="scientific">Pseudovirgaria hyperparasitica</name>
    <dbReference type="NCBI Taxonomy" id="470096"/>
    <lineage>
        <taxon>Eukaryota</taxon>
        <taxon>Fungi</taxon>
        <taxon>Dikarya</taxon>
        <taxon>Ascomycota</taxon>
        <taxon>Pezizomycotina</taxon>
        <taxon>Dothideomycetes</taxon>
        <taxon>Dothideomycetes incertae sedis</taxon>
        <taxon>Acrospermales</taxon>
        <taxon>Acrospermaceae</taxon>
        <taxon>Pseudovirgaria</taxon>
    </lineage>
</organism>
<sequence length="717" mass="80867">MPPPFRASQIGSLIRPTALTDARKTNSPDLPQLIHSSIRSALASQLSFSFSPLSNGEFPRTVFWDGLFESLSGLTPTTLPVPTDLSAQHAFRKGHPTLPLMQKFGIKEFTCYIATSKIRWTKPAYLDEWEGIKTALAELAHSPEEAARLQGQVKMSIPALTREHFLLAEGRAWTAESGYTSSKAYLADLAAAWREEIRVLYDAGLRHLQIDDPQLTFFVDEGLRGAMESDGFDAEGLLGLYVWAANEYLRDLPADLHVGMHLCRGNTPGGGHMTEGSYEVIAKALFVEMRYETLYLEYDTERAGGFEPLRYVPRGKNVVLGVVSTKTDTLENIEELEKRVRGAAATIAEAQGRTEEEVLREQIGISPQCGFASSSAGGMMTEEGQWKKLQLVQELARRLWPDEVIDLVSEGSSLVLFYLISIHVRGLILKAAKRKLDSIELRKYQGLIALSNLRQNNYLTGYQRITGDLLPHLEKFTDVPGIYKLDEQTIVKTGNATSMAEAAALRLVREQTSIPVPEVFDAYMRDDDAECGAIIMEYVQGDVLRDIWPQMTQTEKDSIVDQLRDYMIQLREISSDFIGSVDKTPCRDQFFSEEPDMFGPFESEGDFRAGCIRAMYNSRHSHWTETVAGFIKALPPAKIVLTHNDFHPRNIIVRDGKVVGIIDWELCGFYPEYWEYVKGWYRVDIDNSWVQERAIDKILTPFPLARAVFEHTRDIIW</sequence>
<dbReference type="Pfam" id="PF01717">
    <property type="entry name" value="Meth_synt_2"/>
    <property type="match status" value="1"/>
</dbReference>
<dbReference type="AlphaFoldDB" id="A0A6A6WLX6"/>
<feature type="coiled-coil region" evidence="1">
    <location>
        <begin position="326"/>
        <end position="353"/>
    </location>
</feature>
<dbReference type="Gene3D" id="3.20.20.210">
    <property type="match status" value="1"/>
</dbReference>
<evidence type="ECO:0000259" key="2">
    <source>
        <dbReference type="Pfam" id="PF01636"/>
    </source>
</evidence>
<dbReference type="PANTHER" id="PTHR43844:SF2">
    <property type="entry name" value="SYNTHASE, VITAMIN-B12 INDEPENDENT, PUTATIVE (AFU_ORTHOLOGUE AFUA_3G12060)-RELATED"/>
    <property type="match status" value="1"/>
</dbReference>
<evidence type="ECO:0000256" key="1">
    <source>
        <dbReference type="SAM" id="Coils"/>
    </source>
</evidence>
<dbReference type="GO" id="GO:0003871">
    <property type="term" value="F:5-methyltetrahydropteroyltriglutamate-homocysteine S-methyltransferase activity"/>
    <property type="evidence" value="ECO:0007669"/>
    <property type="project" value="InterPro"/>
</dbReference>
<dbReference type="Gene3D" id="3.90.1200.10">
    <property type="match status" value="1"/>
</dbReference>
<dbReference type="GO" id="GO:0008270">
    <property type="term" value="F:zinc ion binding"/>
    <property type="evidence" value="ECO:0007669"/>
    <property type="project" value="InterPro"/>
</dbReference>
<dbReference type="SUPFAM" id="SSF56112">
    <property type="entry name" value="Protein kinase-like (PK-like)"/>
    <property type="match status" value="1"/>
</dbReference>
<protein>
    <submittedName>
        <fullName evidence="4">UROD/MetE-like protein</fullName>
    </submittedName>
</protein>
<dbReference type="GeneID" id="54486188"/>
<dbReference type="EMBL" id="ML996565">
    <property type="protein sequence ID" value="KAF2763201.1"/>
    <property type="molecule type" value="Genomic_DNA"/>
</dbReference>
<keyword evidence="5" id="KW-1185">Reference proteome</keyword>
<accession>A0A6A6WLX6</accession>
<dbReference type="GO" id="GO:0009086">
    <property type="term" value="P:methionine biosynthetic process"/>
    <property type="evidence" value="ECO:0007669"/>
    <property type="project" value="InterPro"/>
</dbReference>
<dbReference type="InterPro" id="IPR002629">
    <property type="entry name" value="Met_Synth_C/arc"/>
</dbReference>
<dbReference type="InterPro" id="IPR002575">
    <property type="entry name" value="Aminoglycoside_PTrfase"/>
</dbReference>
<keyword evidence="1" id="KW-0175">Coiled coil</keyword>
<evidence type="ECO:0000313" key="4">
    <source>
        <dbReference type="EMBL" id="KAF2763201.1"/>
    </source>
</evidence>
<dbReference type="OrthoDB" id="2906425at2759"/>
<dbReference type="InterPro" id="IPR011009">
    <property type="entry name" value="Kinase-like_dom_sf"/>
</dbReference>
<evidence type="ECO:0000259" key="3">
    <source>
        <dbReference type="Pfam" id="PF01717"/>
    </source>
</evidence>
<dbReference type="SUPFAM" id="SSF51726">
    <property type="entry name" value="UROD/MetE-like"/>
    <property type="match status" value="1"/>
</dbReference>
<feature type="domain" description="Aminoglycoside phosphotransferase" evidence="2">
    <location>
        <begin position="498"/>
        <end position="692"/>
    </location>
</feature>
<dbReference type="CDD" id="cd03311">
    <property type="entry name" value="CIMS_C_terminal_like"/>
    <property type="match status" value="1"/>
</dbReference>
<proteinExistence type="predicted"/>
<reference evidence="4" key="1">
    <citation type="journal article" date="2020" name="Stud. Mycol.">
        <title>101 Dothideomycetes genomes: a test case for predicting lifestyles and emergence of pathogens.</title>
        <authorList>
            <person name="Haridas S."/>
            <person name="Albert R."/>
            <person name="Binder M."/>
            <person name="Bloem J."/>
            <person name="Labutti K."/>
            <person name="Salamov A."/>
            <person name="Andreopoulos B."/>
            <person name="Baker S."/>
            <person name="Barry K."/>
            <person name="Bills G."/>
            <person name="Bluhm B."/>
            <person name="Cannon C."/>
            <person name="Castanera R."/>
            <person name="Culley D."/>
            <person name="Daum C."/>
            <person name="Ezra D."/>
            <person name="Gonzalez J."/>
            <person name="Henrissat B."/>
            <person name="Kuo A."/>
            <person name="Liang C."/>
            <person name="Lipzen A."/>
            <person name="Lutzoni F."/>
            <person name="Magnuson J."/>
            <person name="Mondo S."/>
            <person name="Nolan M."/>
            <person name="Ohm R."/>
            <person name="Pangilinan J."/>
            <person name="Park H.-J."/>
            <person name="Ramirez L."/>
            <person name="Alfaro M."/>
            <person name="Sun H."/>
            <person name="Tritt A."/>
            <person name="Yoshinaga Y."/>
            <person name="Zwiers L.-H."/>
            <person name="Turgeon B."/>
            <person name="Goodwin S."/>
            <person name="Spatafora J."/>
            <person name="Crous P."/>
            <person name="Grigoriev I."/>
        </authorList>
    </citation>
    <scope>NUCLEOTIDE SEQUENCE</scope>
    <source>
        <strain evidence="4">CBS 121739</strain>
    </source>
</reference>
<feature type="domain" description="Cobalamin-independent methionine synthase MetE C-terminal/archaeal" evidence="3">
    <location>
        <begin position="181"/>
        <end position="373"/>
    </location>
</feature>
<dbReference type="RefSeq" id="XP_033605652.1">
    <property type="nucleotide sequence ID" value="XM_033745134.1"/>
</dbReference>
<gene>
    <name evidence="4" type="ORF">EJ05DRAFT_482029</name>
</gene>
<dbReference type="Proteomes" id="UP000799437">
    <property type="component" value="Unassembled WGS sequence"/>
</dbReference>
<dbReference type="InterPro" id="IPR038071">
    <property type="entry name" value="UROD/MetE-like_sf"/>
</dbReference>
<evidence type="ECO:0000313" key="5">
    <source>
        <dbReference type="Proteomes" id="UP000799437"/>
    </source>
</evidence>
<dbReference type="Pfam" id="PF01636">
    <property type="entry name" value="APH"/>
    <property type="match status" value="1"/>
</dbReference>